<evidence type="ECO:0000313" key="2">
    <source>
        <dbReference type="Proteomes" id="UP000010467"/>
    </source>
</evidence>
<gene>
    <name evidence="1" type="ordered locus">Deipe_2099</name>
</gene>
<dbReference type="STRING" id="937777.Deipe_2099"/>
<dbReference type="PATRIC" id="fig|937777.3.peg.2108"/>
<protein>
    <submittedName>
        <fullName evidence="1">Uncharacterized protein</fullName>
    </submittedName>
</protein>
<proteinExistence type="predicted"/>
<sequence length="83" mass="9204">MNSKLLAIDSLILDTELTPDGPEDEVVHVYRLDNGRALLACEWGILDANDVDPTRPLGPQEHMYASWDELLTLLDAMRGAAKN</sequence>
<accession>L0A2E2</accession>
<dbReference type="HOGENOM" id="CLU_2537017_0_0_0"/>
<keyword evidence="2" id="KW-1185">Reference proteome</keyword>
<dbReference type="AlphaFoldDB" id="L0A2E2"/>
<reference evidence="2" key="1">
    <citation type="submission" date="2012-03" db="EMBL/GenBank/DDBJ databases">
        <title>Complete sequence of chromosome of Deinococcus peraridilitoris DSM 19664.</title>
        <authorList>
            <person name="Lucas S."/>
            <person name="Copeland A."/>
            <person name="Lapidus A."/>
            <person name="Glavina del Rio T."/>
            <person name="Dalin E."/>
            <person name="Tice H."/>
            <person name="Bruce D."/>
            <person name="Goodwin L."/>
            <person name="Pitluck S."/>
            <person name="Peters L."/>
            <person name="Mikhailova N."/>
            <person name="Lu M."/>
            <person name="Kyrpides N."/>
            <person name="Mavromatis K."/>
            <person name="Ivanova N."/>
            <person name="Brettin T."/>
            <person name="Detter J.C."/>
            <person name="Han C."/>
            <person name="Larimer F."/>
            <person name="Land M."/>
            <person name="Hauser L."/>
            <person name="Markowitz V."/>
            <person name="Cheng J.-F."/>
            <person name="Hugenholtz P."/>
            <person name="Woyke T."/>
            <person name="Wu D."/>
            <person name="Pukall R."/>
            <person name="Steenblock K."/>
            <person name="Brambilla E."/>
            <person name="Klenk H.-P."/>
            <person name="Eisen J.A."/>
        </authorList>
    </citation>
    <scope>NUCLEOTIDE SEQUENCE [LARGE SCALE GENOMIC DNA]</scope>
    <source>
        <strain evidence="2">DSM 19664 / LMG 22246 / CIP 109416 / KR-200</strain>
    </source>
</reference>
<evidence type="ECO:0000313" key="1">
    <source>
        <dbReference type="EMBL" id="AFZ67594.1"/>
    </source>
</evidence>
<organism evidence="1 2">
    <name type="scientific">Deinococcus peraridilitoris (strain DSM 19664 / LMG 22246 / CIP 109416 / KR-200)</name>
    <dbReference type="NCBI Taxonomy" id="937777"/>
    <lineage>
        <taxon>Bacteria</taxon>
        <taxon>Thermotogati</taxon>
        <taxon>Deinococcota</taxon>
        <taxon>Deinococci</taxon>
        <taxon>Deinococcales</taxon>
        <taxon>Deinococcaceae</taxon>
        <taxon>Deinococcus</taxon>
    </lineage>
</organism>
<dbReference type="RefSeq" id="WP_015235899.1">
    <property type="nucleotide sequence ID" value="NC_019793.1"/>
</dbReference>
<dbReference type="EMBL" id="CP003382">
    <property type="protein sequence ID" value="AFZ67594.1"/>
    <property type="molecule type" value="Genomic_DNA"/>
</dbReference>
<dbReference type="KEGG" id="dpd:Deipe_2099"/>
<dbReference type="Proteomes" id="UP000010467">
    <property type="component" value="Chromosome"/>
</dbReference>
<name>L0A2E2_DEIPD</name>